<dbReference type="Gene3D" id="3.30.1490.20">
    <property type="entry name" value="ATP-grasp fold, A domain"/>
    <property type="match status" value="1"/>
</dbReference>
<name>A0A1M4MKD4_9EURY</name>
<dbReference type="SUPFAM" id="SSF56059">
    <property type="entry name" value="Glutathione synthetase ATP-binding domain-like"/>
    <property type="match status" value="1"/>
</dbReference>
<dbReference type="EMBL" id="FMID01000028">
    <property type="protein sequence ID" value="SCL75278.1"/>
    <property type="molecule type" value="Genomic_DNA"/>
</dbReference>
<sequence length="276" mass="30648">MNGPLRERDVRHMIYIVPKPTDTPDDNSTGAVMRELEKADARYGVLDLGEVDPLDSGLENELIWVCGIRQDGHQFETLNVLSLNNRVINTPASIVACASKVMTTALLLANNVRTPDTAYTRSEERAREFLLRHKKIVYKPLYGYDGNGIRLVTEPGELGPGPWYLQEYVKNDRDFRVFVLGGEAVGAIARISDTLTHNIHQGGIGMPVAIDEEMRAVAEAAAAAIGTDYCGVDLLLDREGYTVLEVNGTPNWHCMAAPIPNLLARYLIEREREMRA</sequence>
<gene>
    <name evidence="2" type="primary">lysX</name>
    <name evidence="2" type="ORF">L21_1173</name>
</gene>
<proteinExistence type="predicted"/>
<dbReference type="PANTHER" id="PTHR21621">
    <property type="entry name" value="RIBOSOMAL PROTEIN S6 MODIFICATION PROTEIN"/>
    <property type="match status" value="1"/>
</dbReference>
<organism evidence="2 3">
    <name type="scientific">Methanoculleus chikugoensis</name>
    <dbReference type="NCBI Taxonomy" id="118126"/>
    <lineage>
        <taxon>Archaea</taxon>
        <taxon>Methanobacteriati</taxon>
        <taxon>Methanobacteriota</taxon>
        <taxon>Stenosarchaea group</taxon>
        <taxon>Methanomicrobia</taxon>
        <taxon>Methanomicrobiales</taxon>
        <taxon>Methanomicrobiaceae</taxon>
        <taxon>Methanoculleus</taxon>
    </lineage>
</organism>
<protein>
    <submittedName>
        <fullName evidence="2">Alpha-aminoadipate-LysW ligase LysX</fullName>
        <ecNumber evidence="2">6.3.2.-</ecNumber>
    </submittedName>
</protein>
<dbReference type="Pfam" id="PF08443">
    <property type="entry name" value="RimK"/>
    <property type="match status" value="1"/>
</dbReference>
<dbReference type="AlphaFoldDB" id="A0A1M4MKD4"/>
<dbReference type="GO" id="GO:0016879">
    <property type="term" value="F:ligase activity, forming carbon-nitrogen bonds"/>
    <property type="evidence" value="ECO:0007669"/>
    <property type="project" value="TreeGrafter"/>
</dbReference>
<dbReference type="GO" id="GO:0005737">
    <property type="term" value="C:cytoplasm"/>
    <property type="evidence" value="ECO:0007669"/>
    <property type="project" value="TreeGrafter"/>
</dbReference>
<evidence type="ECO:0000313" key="3">
    <source>
        <dbReference type="Proteomes" id="UP000184671"/>
    </source>
</evidence>
<dbReference type="PANTHER" id="PTHR21621:SF0">
    <property type="entry name" value="BETA-CITRYLGLUTAMATE SYNTHASE B-RELATED"/>
    <property type="match status" value="1"/>
</dbReference>
<reference evidence="2 3" key="1">
    <citation type="submission" date="2016-08" db="EMBL/GenBank/DDBJ databases">
        <authorList>
            <person name="Seilhamer J.J."/>
        </authorList>
    </citation>
    <scope>NUCLEOTIDE SEQUENCE [LARGE SCALE GENOMIC DNA]</scope>
    <source>
        <strain evidence="2">L21-II-0</strain>
    </source>
</reference>
<dbReference type="Proteomes" id="UP000184671">
    <property type="component" value="Unassembled WGS sequence"/>
</dbReference>
<dbReference type="InterPro" id="IPR013651">
    <property type="entry name" value="ATP-grasp_RimK-type"/>
</dbReference>
<evidence type="ECO:0000313" key="2">
    <source>
        <dbReference type="EMBL" id="SCL75278.1"/>
    </source>
</evidence>
<dbReference type="InterPro" id="IPR013815">
    <property type="entry name" value="ATP_grasp_subdomain_1"/>
</dbReference>
<dbReference type="Gene3D" id="3.30.470.20">
    <property type="entry name" value="ATP-grasp fold, B domain"/>
    <property type="match status" value="1"/>
</dbReference>
<evidence type="ECO:0000259" key="1">
    <source>
        <dbReference type="Pfam" id="PF08443"/>
    </source>
</evidence>
<accession>A0A1M4MKD4</accession>
<dbReference type="STRING" id="118126.L21_1173"/>
<feature type="domain" description="ATP-grasp fold RimK-type" evidence="1">
    <location>
        <begin position="99"/>
        <end position="253"/>
    </location>
</feature>
<keyword evidence="2" id="KW-0436">Ligase</keyword>
<dbReference type="EC" id="6.3.2.-" evidence="2"/>
<dbReference type="GO" id="GO:0005524">
    <property type="term" value="F:ATP binding"/>
    <property type="evidence" value="ECO:0007669"/>
    <property type="project" value="InterPro"/>
</dbReference>